<evidence type="ECO:0000313" key="1">
    <source>
        <dbReference type="EMBL" id="KIY69961.1"/>
    </source>
</evidence>
<gene>
    <name evidence="1" type="ORF">CYLTODRAFT_488443</name>
</gene>
<keyword evidence="2" id="KW-1185">Reference proteome</keyword>
<protein>
    <submittedName>
        <fullName evidence="1">Uncharacterized protein</fullName>
    </submittedName>
</protein>
<name>A0A0D7BK24_9AGAR</name>
<proteinExistence type="predicted"/>
<dbReference type="AlphaFoldDB" id="A0A0D7BK24"/>
<organism evidence="1 2">
    <name type="scientific">Cylindrobasidium torrendii FP15055 ss-10</name>
    <dbReference type="NCBI Taxonomy" id="1314674"/>
    <lineage>
        <taxon>Eukaryota</taxon>
        <taxon>Fungi</taxon>
        <taxon>Dikarya</taxon>
        <taxon>Basidiomycota</taxon>
        <taxon>Agaricomycotina</taxon>
        <taxon>Agaricomycetes</taxon>
        <taxon>Agaricomycetidae</taxon>
        <taxon>Agaricales</taxon>
        <taxon>Marasmiineae</taxon>
        <taxon>Physalacriaceae</taxon>
        <taxon>Cylindrobasidium</taxon>
    </lineage>
</organism>
<evidence type="ECO:0000313" key="2">
    <source>
        <dbReference type="Proteomes" id="UP000054007"/>
    </source>
</evidence>
<accession>A0A0D7BK24</accession>
<reference evidence="1 2" key="1">
    <citation type="journal article" date="2015" name="Fungal Genet. Biol.">
        <title>Evolution of novel wood decay mechanisms in Agaricales revealed by the genome sequences of Fistulina hepatica and Cylindrobasidium torrendii.</title>
        <authorList>
            <person name="Floudas D."/>
            <person name="Held B.W."/>
            <person name="Riley R."/>
            <person name="Nagy L.G."/>
            <person name="Koehler G."/>
            <person name="Ransdell A.S."/>
            <person name="Younus H."/>
            <person name="Chow J."/>
            <person name="Chiniquy J."/>
            <person name="Lipzen A."/>
            <person name="Tritt A."/>
            <person name="Sun H."/>
            <person name="Haridas S."/>
            <person name="LaButti K."/>
            <person name="Ohm R.A."/>
            <person name="Kues U."/>
            <person name="Blanchette R.A."/>
            <person name="Grigoriev I.V."/>
            <person name="Minto R.E."/>
            <person name="Hibbett D.S."/>
        </authorList>
    </citation>
    <scope>NUCLEOTIDE SEQUENCE [LARGE SCALE GENOMIC DNA]</scope>
    <source>
        <strain evidence="1 2">FP15055 ss-10</strain>
    </source>
</reference>
<sequence>MFSVMTSHLPHMSAPRRALLCTTWTSRGVVYFAVVERKPGGLEAMSDTSVIVSVGRVPGWFNVVNTYCYALGALCNLAKEDGVQTMDVAVNSEDAAFRLQSMIQGTNRGSVGVYSADDPNHFLIGDTERLLHLSGCTFRFNFVPEHRLRLSDAVRDYHLAVLHEDSEIITLDDYERTILEVDERIAVEALSHKLGQTCLDY</sequence>
<dbReference type="EMBL" id="KN880475">
    <property type="protein sequence ID" value="KIY69961.1"/>
    <property type="molecule type" value="Genomic_DNA"/>
</dbReference>
<dbReference type="Proteomes" id="UP000054007">
    <property type="component" value="Unassembled WGS sequence"/>
</dbReference>